<dbReference type="EMBL" id="MHCP01000030">
    <property type="protein sequence ID" value="OGY22972.1"/>
    <property type="molecule type" value="Genomic_DNA"/>
</dbReference>
<proteinExistence type="predicted"/>
<dbReference type="AlphaFoldDB" id="A0A1G1W5K7"/>
<evidence type="ECO:0000313" key="2">
    <source>
        <dbReference type="Proteomes" id="UP000176631"/>
    </source>
</evidence>
<accession>A0A1G1W5K7</accession>
<evidence type="ECO:0000313" key="1">
    <source>
        <dbReference type="EMBL" id="OGY22972.1"/>
    </source>
</evidence>
<sequence length="127" mass="14251">MKEAFTMVAVEGRKQLRVVRGEMCRLTIGAVGQTSFESRSVWVLDNPYFPGEISLDGSTYAFLLGWEKSGAASISSTLWDEEVVRACRVLRRAGVNHFLAADWRMYRGLAIYVQTTRKPVRPSGGLY</sequence>
<organism evidence="1 2">
    <name type="scientific">Candidatus Woykebacteria bacterium RBG_13_40_15</name>
    <dbReference type="NCBI Taxonomy" id="1802593"/>
    <lineage>
        <taxon>Bacteria</taxon>
        <taxon>Candidatus Woykeibacteriota</taxon>
    </lineage>
</organism>
<dbReference type="Proteomes" id="UP000176631">
    <property type="component" value="Unassembled WGS sequence"/>
</dbReference>
<gene>
    <name evidence="1" type="ORF">A2172_03505</name>
</gene>
<reference evidence="1 2" key="1">
    <citation type="journal article" date="2016" name="Nat. Commun.">
        <title>Thousands of microbial genomes shed light on interconnected biogeochemical processes in an aquifer system.</title>
        <authorList>
            <person name="Anantharaman K."/>
            <person name="Brown C.T."/>
            <person name="Hug L.A."/>
            <person name="Sharon I."/>
            <person name="Castelle C.J."/>
            <person name="Probst A.J."/>
            <person name="Thomas B.C."/>
            <person name="Singh A."/>
            <person name="Wilkins M.J."/>
            <person name="Karaoz U."/>
            <person name="Brodie E.L."/>
            <person name="Williams K.H."/>
            <person name="Hubbard S.S."/>
            <person name="Banfield J.F."/>
        </authorList>
    </citation>
    <scope>NUCLEOTIDE SEQUENCE [LARGE SCALE GENOMIC DNA]</scope>
</reference>
<protein>
    <submittedName>
        <fullName evidence="1">Uncharacterized protein</fullName>
    </submittedName>
</protein>
<comment type="caution">
    <text evidence="1">The sequence shown here is derived from an EMBL/GenBank/DDBJ whole genome shotgun (WGS) entry which is preliminary data.</text>
</comment>
<name>A0A1G1W5K7_9BACT</name>